<protein>
    <submittedName>
        <fullName evidence="1">Uncharacterized protein</fullName>
    </submittedName>
</protein>
<organism evidence="1 4">
    <name type="scientific">Companilactobacillus halodurans</name>
    <dbReference type="NCBI Taxonomy" id="2584183"/>
    <lineage>
        <taxon>Bacteria</taxon>
        <taxon>Bacillati</taxon>
        <taxon>Bacillota</taxon>
        <taxon>Bacilli</taxon>
        <taxon>Lactobacillales</taxon>
        <taxon>Lactobacillaceae</taxon>
        <taxon>Companilactobacillus</taxon>
    </lineage>
</organism>
<dbReference type="EMBL" id="VDFP01000007">
    <property type="protein sequence ID" value="MQS75774.1"/>
    <property type="molecule type" value="Genomic_DNA"/>
</dbReference>
<evidence type="ECO:0000313" key="3">
    <source>
        <dbReference type="Proteomes" id="UP000371423"/>
    </source>
</evidence>
<evidence type="ECO:0000313" key="2">
    <source>
        <dbReference type="EMBL" id="MQS96957.1"/>
    </source>
</evidence>
<gene>
    <name evidence="2" type="ORF">FHL05_03515</name>
    <name evidence="1" type="ORF">FHL06_05155</name>
</gene>
<comment type="caution">
    <text evidence="1">The sequence shown here is derived from an EMBL/GenBank/DDBJ whole genome shotgun (WGS) entry which is preliminary data.</text>
</comment>
<accession>A0A5P0ZNH6</accession>
<dbReference type="RefSeq" id="WP_153385170.1">
    <property type="nucleotide sequence ID" value="NZ_VDFO01000009.1"/>
</dbReference>
<dbReference type="Proteomes" id="UP000414364">
    <property type="component" value="Unassembled WGS sequence"/>
</dbReference>
<dbReference type="AlphaFoldDB" id="A0A5P0ZNH6"/>
<sequence>MKTTTKISYVVLKYDDQTDNVYTKTLNNANHAYELPKSTFVQKEDSTLADIRKYVISKMIDFNVKIDEKHLFFPFINVYTENHERVFNYVALIFESNKNTFSSMNYESWHRVKYDHDTKSWNLVWGSGLSDPVDFKFKDTALNEYAANPKHSDEMEFSNIMQFVTRETEDFPILGLLSGNQFTMKQVLHYQDLLGMDALKPGNDATFENRYSNSIQQVKDNRVTTSYEIKNDYLKK</sequence>
<keyword evidence="3" id="KW-1185">Reference proteome</keyword>
<evidence type="ECO:0000313" key="1">
    <source>
        <dbReference type="EMBL" id="MQS75774.1"/>
    </source>
</evidence>
<name>A0A5P0ZNH6_9LACO</name>
<dbReference type="EMBL" id="VDFO01000009">
    <property type="protein sequence ID" value="MQS96957.1"/>
    <property type="molecule type" value="Genomic_DNA"/>
</dbReference>
<evidence type="ECO:0000313" key="4">
    <source>
        <dbReference type="Proteomes" id="UP000414364"/>
    </source>
</evidence>
<proteinExistence type="predicted"/>
<reference evidence="3 4" key="1">
    <citation type="journal article" date="2019" name="Syst. Appl. Microbiol.">
        <title>Polyphasic characterization of two novel Lactobacillus spp. isolated from blown salami packages: Description of Lactobacillus halodurans sp. nov. and Lactobacillus salsicarnum sp. nov.</title>
        <authorList>
            <person name="Schuster J.A."/>
            <person name="Klingl A."/>
            <person name="Vogel R.F."/>
            <person name="Ehrmann M.A."/>
        </authorList>
    </citation>
    <scope>NUCLEOTIDE SEQUENCE [LARGE SCALE GENOMIC DNA]</scope>
    <source>
        <strain evidence="2 3">TMW 1.1920</strain>
        <strain evidence="1 4">TMW 1.2172</strain>
    </source>
</reference>
<dbReference type="OrthoDB" id="2303612at2"/>
<dbReference type="Proteomes" id="UP000371423">
    <property type="component" value="Unassembled WGS sequence"/>
</dbReference>